<dbReference type="Gene3D" id="3.10.180.10">
    <property type="entry name" value="2,3-Dihydroxybiphenyl 1,2-Dioxygenase, domain 1"/>
    <property type="match status" value="1"/>
</dbReference>
<dbReference type="InterPro" id="IPR029068">
    <property type="entry name" value="Glyas_Bleomycin-R_OHBP_Dase"/>
</dbReference>
<dbReference type="RefSeq" id="WP_081555914.1">
    <property type="nucleotide sequence ID" value="NZ_MUKV01000018.1"/>
</dbReference>
<organism evidence="1 2">
    <name type="scientific">Chromobacterium haemolyticum</name>
    <dbReference type="NCBI Taxonomy" id="394935"/>
    <lineage>
        <taxon>Bacteria</taxon>
        <taxon>Pseudomonadati</taxon>
        <taxon>Pseudomonadota</taxon>
        <taxon>Betaproteobacteria</taxon>
        <taxon>Neisseriales</taxon>
        <taxon>Chromobacteriaceae</taxon>
        <taxon>Chromobacterium</taxon>
    </lineage>
</organism>
<proteinExistence type="predicted"/>
<name>A0A1W0CSC8_9NEIS</name>
<comment type="caution">
    <text evidence="1">The sequence shown here is derived from an EMBL/GenBank/DDBJ whole genome shotgun (WGS) entry which is preliminary data.</text>
</comment>
<accession>A0A1W0CSC8</accession>
<dbReference type="GO" id="GO:0051213">
    <property type="term" value="F:dioxygenase activity"/>
    <property type="evidence" value="ECO:0007669"/>
    <property type="project" value="UniProtKB-KW"/>
</dbReference>
<reference evidence="1 2" key="1">
    <citation type="submission" date="2017-02" db="EMBL/GenBank/DDBJ databases">
        <title>Chromobacterium haemolyticum H5244.</title>
        <authorList>
            <person name="Gulvik C.A."/>
        </authorList>
    </citation>
    <scope>NUCLEOTIDE SEQUENCE [LARGE SCALE GENOMIC DNA]</scope>
    <source>
        <strain evidence="1 2">H5244</strain>
    </source>
</reference>
<keyword evidence="1" id="KW-0223">Dioxygenase</keyword>
<sequence>MSAAGPIAAVLIHVADWRAGLAWYQRAFPAAQAVDLPEFDFACLEWQGVRLEIVRADAKVSSGAAGSVVYWRSGDLDADILRLTGLGAALYRGPLAIEKQQGICQLRDPWGNCIGLRGPWTPASRTRTP</sequence>
<dbReference type="Proteomes" id="UP000192721">
    <property type="component" value="Unassembled WGS sequence"/>
</dbReference>
<evidence type="ECO:0000313" key="2">
    <source>
        <dbReference type="Proteomes" id="UP000192721"/>
    </source>
</evidence>
<protein>
    <submittedName>
        <fullName evidence="1">Glyoxalase/bleomycin resistance/dioxygenase family protein</fullName>
    </submittedName>
</protein>
<evidence type="ECO:0000313" key="1">
    <source>
        <dbReference type="EMBL" id="OQS37646.1"/>
    </source>
</evidence>
<keyword evidence="1" id="KW-0560">Oxidoreductase</keyword>
<gene>
    <name evidence="1" type="ORF">B0T45_14080</name>
</gene>
<dbReference type="AlphaFoldDB" id="A0A1W0CSC8"/>
<dbReference type="EMBL" id="MUKV01000018">
    <property type="protein sequence ID" value="OQS37646.1"/>
    <property type="molecule type" value="Genomic_DNA"/>
</dbReference>
<dbReference type="SUPFAM" id="SSF54593">
    <property type="entry name" value="Glyoxalase/Bleomycin resistance protein/Dihydroxybiphenyl dioxygenase"/>
    <property type="match status" value="1"/>
</dbReference>